<feature type="domain" description="Rolling Circle replication initiation protein N-terminal" evidence="2">
    <location>
        <begin position="5"/>
        <end position="95"/>
    </location>
</feature>
<gene>
    <name evidence="3" type="ORF">NCTC8185_01180</name>
</gene>
<proteinExistence type="predicted"/>
<comment type="caution">
    <text evidence="3">The sequence shown here is derived from an EMBL/GenBank/DDBJ whole genome shotgun (WGS) entry which is preliminary data.</text>
</comment>
<name>A0A8B4RD26_STRAG</name>
<evidence type="ECO:0000259" key="2">
    <source>
        <dbReference type="Pfam" id="PF18106"/>
    </source>
</evidence>
<dbReference type="InterPro" id="IPR040819">
    <property type="entry name" value="Rol_Rep_N"/>
</dbReference>
<keyword evidence="3" id="KW-0648">Protein biosynthesis</keyword>
<dbReference type="InterPro" id="IPR003491">
    <property type="entry name" value="REP-like_C"/>
</dbReference>
<feature type="domain" description="Replication initiation protein-like C-terminal" evidence="1">
    <location>
        <begin position="103"/>
        <end position="306"/>
    </location>
</feature>
<keyword evidence="3" id="KW-0396">Initiation factor</keyword>
<reference evidence="3 4" key="1">
    <citation type="submission" date="2018-06" db="EMBL/GenBank/DDBJ databases">
        <authorList>
            <consortium name="Pathogen Informatics"/>
            <person name="Doyle S."/>
        </authorList>
    </citation>
    <scope>NUCLEOTIDE SEQUENCE [LARGE SCALE GENOMIC DNA]</scope>
    <source>
        <strain evidence="3 4">NCTC8185</strain>
    </source>
</reference>
<dbReference type="EMBL" id="UHEQ01000004">
    <property type="protein sequence ID" value="SUN13913.1"/>
    <property type="molecule type" value="Genomic_DNA"/>
</dbReference>
<evidence type="ECO:0000313" key="4">
    <source>
        <dbReference type="Proteomes" id="UP000254076"/>
    </source>
</evidence>
<dbReference type="Pfam" id="PF02486">
    <property type="entry name" value="Rep_trans"/>
    <property type="match status" value="1"/>
</dbReference>
<organism evidence="3 4">
    <name type="scientific">Streptococcus agalactiae</name>
    <dbReference type="NCBI Taxonomy" id="1311"/>
    <lineage>
        <taxon>Bacteria</taxon>
        <taxon>Bacillati</taxon>
        <taxon>Bacillota</taxon>
        <taxon>Bacilli</taxon>
        <taxon>Lactobacillales</taxon>
        <taxon>Streptococcaceae</taxon>
        <taxon>Streptococcus</taxon>
    </lineage>
</organism>
<dbReference type="Proteomes" id="UP000254076">
    <property type="component" value="Unassembled WGS sequence"/>
</dbReference>
<protein>
    <submittedName>
        <fullName evidence="3">Replication initiation factor family protein</fullName>
    </submittedName>
</protein>
<dbReference type="Pfam" id="PF18106">
    <property type="entry name" value="Rol_Rep_N"/>
    <property type="match status" value="1"/>
</dbReference>
<evidence type="ECO:0000259" key="1">
    <source>
        <dbReference type="Pfam" id="PF02486"/>
    </source>
</evidence>
<dbReference type="GO" id="GO:0003743">
    <property type="term" value="F:translation initiation factor activity"/>
    <property type="evidence" value="ECO:0007669"/>
    <property type="project" value="UniProtKB-KW"/>
</dbReference>
<sequence>MFNSAKIDYFAVTVKDVTPEFVIEKILLIPLTNFTLNEWGVNKYQRHYACSEIKVYFNLDPNSSMGVHIELKGQGCRQYEEFIEGNDNNWTSLVQRLIDHNSNFTRLDIANDIFDESLNVQRLYEYSKKGLCVTTARHAEYHEKFVIDSGELVGETVVFGARGNQQWCVYNKLMEQNGKFQSDIDINSWVRAELRCWQEKANLIAYQLNDMRPLTSIYFEAINGHYRFVSPKARDKNKRRRETVRWWQNYINTEKKTRLSIVREKPTLRQSEAWTDKQVSKTIAKVYMAKYEAYGIDQAEVFLQDLLRRGVEKFTENDEKEIEQYVREQQSSEFWGIKKVDL</sequence>
<evidence type="ECO:0000313" key="3">
    <source>
        <dbReference type="EMBL" id="SUN13913.1"/>
    </source>
</evidence>
<dbReference type="AlphaFoldDB" id="A0A8B4RD26"/>
<dbReference type="RefSeq" id="WP_000483333.1">
    <property type="nucleotide sequence ID" value="NZ_LBKK01000061.1"/>
</dbReference>
<accession>A0A8B4RD26</accession>